<dbReference type="InterPro" id="IPR001647">
    <property type="entry name" value="HTH_TetR"/>
</dbReference>
<dbReference type="Pfam" id="PF16925">
    <property type="entry name" value="TetR_C_13"/>
    <property type="match status" value="1"/>
</dbReference>
<dbReference type="SUPFAM" id="SSF46689">
    <property type="entry name" value="Homeodomain-like"/>
    <property type="match status" value="1"/>
</dbReference>
<evidence type="ECO:0000256" key="2">
    <source>
        <dbReference type="ARBA" id="ARBA00023125"/>
    </source>
</evidence>
<dbReference type="KEGG" id="bfm:BP422_21670"/>
<name>A0A220MLC2_9BACL</name>
<keyword evidence="2 4" id="KW-0238">DNA-binding</keyword>
<evidence type="ECO:0000256" key="3">
    <source>
        <dbReference type="ARBA" id="ARBA00023163"/>
    </source>
</evidence>
<dbReference type="Proteomes" id="UP000197781">
    <property type="component" value="Chromosome"/>
</dbReference>
<accession>A0A220MLC2</accession>
<dbReference type="InterPro" id="IPR011075">
    <property type="entry name" value="TetR_C"/>
</dbReference>
<keyword evidence="3" id="KW-0804">Transcription</keyword>
<dbReference type="InterPro" id="IPR009057">
    <property type="entry name" value="Homeodomain-like_sf"/>
</dbReference>
<evidence type="ECO:0000259" key="5">
    <source>
        <dbReference type="PROSITE" id="PS50977"/>
    </source>
</evidence>
<evidence type="ECO:0000256" key="1">
    <source>
        <dbReference type="ARBA" id="ARBA00023015"/>
    </source>
</evidence>
<protein>
    <submittedName>
        <fullName evidence="6">TetR family transcriptional regulator</fullName>
    </submittedName>
</protein>
<dbReference type="InterPro" id="IPR036271">
    <property type="entry name" value="Tet_transcr_reg_TetR-rel_C_sf"/>
</dbReference>
<dbReference type="PROSITE" id="PS50977">
    <property type="entry name" value="HTH_TETR_2"/>
    <property type="match status" value="1"/>
</dbReference>
<organism evidence="6 7">
    <name type="scientific">Brevibacillus formosus</name>
    <dbReference type="NCBI Taxonomy" id="54913"/>
    <lineage>
        <taxon>Bacteria</taxon>
        <taxon>Bacillati</taxon>
        <taxon>Bacillota</taxon>
        <taxon>Bacilli</taxon>
        <taxon>Bacillales</taxon>
        <taxon>Paenibacillaceae</taxon>
        <taxon>Brevibacillus</taxon>
    </lineage>
</organism>
<dbReference type="AlphaFoldDB" id="A0A220MLC2"/>
<dbReference type="PANTHER" id="PTHR47506:SF3">
    <property type="entry name" value="HTH-TYPE TRANSCRIPTIONAL REGULATOR LMRA"/>
    <property type="match status" value="1"/>
</dbReference>
<gene>
    <name evidence="6" type="ORF">BP422_21670</name>
</gene>
<dbReference type="Gene3D" id="1.10.357.10">
    <property type="entry name" value="Tetracycline Repressor, domain 2"/>
    <property type="match status" value="1"/>
</dbReference>
<evidence type="ECO:0000256" key="4">
    <source>
        <dbReference type="PROSITE-ProRule" id="PRU00335"/>
    </source>
</evidence>
<dbReference type="SUPFAM" id="SSF48498">
    <property type="entry name" value="Tetracyclin repressor-like, C-terminal domain"/>
    <property type="match status" value="1"/>
</dbReference>
<evidence type="ECO:0000313" key="6">
    <source>
        <dbReference type="EMBL" id="ASJ55926.1"/>
    </source>
</evidence>
<evidence type="ECO:0000313" key="7">
    <source>
        <dbReference type="Proteomes" id="UP000197781"/>
    </source>
</evidence>
<proteinExistence type="predicted"/>
<feature type="DNA-binding region" description="H-T-H motif" evidence="4">
    <location>
        <begin position="27"/>
        <end position="46"/>
    </location>
</feature>
<dbReference type="GO" id="GO:0003677">
    <property type="term" value="F:DNA binding"/>
    <property type="evidence" value="ECO:0007669"/>
    <property type="project" value="UniProtKB-UniRule"/>
</dbReference>
<dbReference type="Pfam" id="PF00440">
    <property type="entry name" value="TetR_N"/>
    <property type="match status" value="1"/>
</dbReference>
<dbReference type="PANTHER" id="PTHR47506">
    <property type="entry name" value="TRANSCRIPTIONAL REGULATORY PROTEIN"/>
    <property type="match status" value="1"/>
</dbReference>
<dbReference type="EMBL" id="CP018145">
    <property type="protein sequence ID" value="ASJ55926.1"/>
    <property type="molecule type" value="Genomic_DNA"/>
</dbReference>
<dbReference type="RefSeq" id="WP_088909545.1">
    <property type="nucleotide sequence ID" value="NZ_BAAFVL010000009.1"/>
</dbReference>
<feature type="domain" description="HTH tetR-type" evidence="5">
    <location>
        <begin position="4"/>
        <end position="64"/>
    </location>
</feature>
<reference evidence="6 7" key="1">
    <citation type="submission" date="2016-11" db="EMBL/GenBank/DDBJ databases">
        <authorList>
            <person name="Jaros S."/>
            <person name="Januszkiewicz K."/>
            <person name="Wedrychowicz H."/>
        </authorList>
    </citation>
    <scope>NUCLEOTIDE SEQUENCE [LARGE SCALE GENOMIC DNA]</scope>
    <source>
        <strain evidence="6 7">NF2</strain>
    </source>
</reference>
<sequence length="190" mass="20868">MKRTSNRDHVIATASNLFLQKGLMNTSMDDVVAQSKVSKSNIYYHFKSKEELVVAVLGYRINVLRGALEAILQRTDLSVSARVGLIFTTIAEELEGRSCVGGCPILSLLSAQIPEVKARINEFLIEWQNLAEKLLVEGIARGEFKENISIQQTAVLFVTIMEGAMLMAESQGHAQVLVGAGQTLLHLIQV</sequence>
<dbReference type="PRINTS" id="PR00455">
    <property type="entry name" value="HTHTETR"/>
</dbReference>
<keyword evidence="1" id="KW-0805">Transcription regulation</keyword>